<dbReference type="EMBL" id="QGNW01000026">
    <property type="protein sequence ID" value="RVX12837.1"/>
    <property type="molecule type" value="Genomic_DNA"/>
</dbReference>
<dbReference type="PANTHER" id="PTHR33984">
    <property type="entry name" value="OS02G0717600 PROTEIN"/>
    <property type="match status" value="1"/>
</dbReference>
<name>A0A438JV54_VITVI</name>
<evidence type="ECO:0000313" key="2">
    <source>
        <dbReference type="EMBL" id="RVX12837.1"/>
    </source>
</evidence>
<dbReference type="PANTHER" id="PTHR33984:SF2">
    <property type="entry name" value="OS02G0717600 PROTEIN"/>
    <property type="match status" value="1"/>
</dbReference>
<sequence length="530" mass="58050">MTMDRGQASERVTVVLSIECLKGSSKADEWTGDMLQTGDIVEEIKIGNSVSVRAPFKNGKVGVQRLLHSSFKSRDTSIQVRVRRGDDELAELQACIVPNESAGKKQYMLRAIDDPNYAVGFCDRTESECFALQGTGILPNHVRLKMIDPLLHLDNLPTAMFDDSSGFEVQLSRLKGSVALLLTQSRDPPSRNSRMVSALTRTQLQDGYVAYPWGRKMQEFLSVPNSSCFLSILFLPKSSDRAASRYNDLEDTLARANAWLTASQSAGVPVVFMNIHTESLLTKISGETASSTVNIAGSLSDLANLANASLYGFEDYHGVDIGVVRAVRLWYAPLGCEFPMEIKIKDSDTKLGFAISRTEEGFIYISSVIDGDDNAPSTRSGLSNLYKEAMAASKLLVVSRVSNQKVLPWMVSSTGAIRCFDTVSLSQKLSLHRHAKVPILIHVFLWNQALASTSGCSTRSGAISTPPVMALPPEIQLARQPNENQIMPLPPEAPDDSISLSDGRDLRPGRDTAGDVSFRFHDFALPNNWV</sequence>
<gene>
    <name evidence="2" type="ORF">CK203_010029</name>
</gene>
<organism evidence="2 3">
    <name type="scientific">Vitis vinifera</name>
    <name type="common">Grape</name>
    <dbReference type="NCBI Taxonomy" id="29760"/>
    <lineage>
        <taxon>Eukaryota</taxon>
        <taxon>Viridiplantae</taxon>
        <taxon>Streptophyta</taxon>
        <taxon>Embryophyta</taxon>
        <taxon>Tracheophyta</taxon>
        <taxon>Spermatophyta</taxon>
        <taxon>Magnoliopsida</taxon>
        <taxon>eudicotyledons</taxon>
        <taxon>Gunneridae</taxon>
        <taxon>Pentapetalae</taxon>
        <taxon>rosids</taxon>
        <taxon>Vitales</taxon>
        <taxon>Vitaceae</taxon>
        <taxon>Viteae</taxon>
        <taxon>Vitis</taxon>
    </lineage>
</organism>
<feature type="region of interest" description="Disordered" evidence="1">
    <location>
        <begin position="484"/>
        <end position="506"/>
    </location>
</feature>
<reference evidence="2 3" key="1">
    <citation type="journal article" date="2018" name="PLoS Genet.">
        <title>Population sequencing reveals clonal diversity and ancestral inbreeding in the grapevine cultivar Chardonnay.</title>
        <authorList>
            <person name="Roach M.J."/>
            <person name="Johnson D.L."/>
            <person name="Bohlmann J."/>
            <person name="van Vuuren H.J."/>
            <person name="Jones S.J."/>
            <person name="Pretorius I.S."/>
            <person name="Schmidt S.A."/>
            <person name="Borneman A.R."/>
        </authorList>
    </citation>
    <scope>NUCLEOTIDE SEQUENCE [LARGE SCALE GENOMIC DNA]</scope>
    <source>
        <strain evidence="3">cv. Chardonnay</strain>
        <tissue evidence="2">Leaf</tissue>
    </source>
</reference>
<dbReference type="Proteomes" id="UP000288805">
    <property type="component" value="Unassembled WGS sequence"/>
</dbReference>
<evidence type="ECO:0000256" key="1">
    <source>
        <dbReference type="SAM" id="MobiDB-lite"/>
    </source>
</evidence>
<proteinExistence type="predicted"/>
<evidence type="ECO:0000313" key="3">
    <source>
        <dbReference type="Proteomes" id="UP000288805"/>
    </source>
</evidence>
<comment type="caution">
    <text evidence="2">The sequence shown here is derived from an EMBL/GenBank/DDBJ whole genome shotgun (WGS) entry which is preliminary data.</text>
</comment>
<accession>A0A438JV54</accession>
<dbReference type="AlphaFoldDB" id="A0A438JV54"/>
<protein>
    <submittedName>
        <fullName evidence="2">Uncharacterized protein</fullName>
    </submittedName>
</protein>